<evidence type="ECO:0000313" key="4">
    <source>
        <dbReference type="Proteomes" id="UP000092154"/>
    </source>
</evidence>
<name>A0A1B7MMM2_9AGAM</name>
<feature type="compositionally biased region" description="Low complexity" evidence="2">
    <location>
        <begin position="731"/>
        <end position="754"/>
    </location>
</feature>
<protein>
    <submittedName>
        <fullName evidence="3">Uncharacterized protein</fullName>
    </submittedName>
</protein>
<dbReference type="AlphaFoldDB" id="A0A1B7MMM2"/>
<feature type="compositionally biased region" description="Basic and acidic residues" evidence="2">
    <location>
        <begin position="875"/>
        <end position="894"/>
    </location>
</feature>
<dbReference type="InParanoid" id="A0A1B7MMM2"/>
<feature type="compositionally biased region" description="Polar residues" evidence="2">
    <location>
        <begin position="468"/>
        <end position="479"/>
    </location>
</feature>
<feature type="region of interest" description="Disordered" evidence="2">
    <location>
        <begin position="810"/>
        <end position="1020"/>
    </location>
</feature>
<feature type="compositionally biased region" description="Polar residues" evidence="2">
    <location>
        <begin position="532"/>
        <end position="543"/>
    </location>
</feature>
<dbReference type="GO" id="GO:0070941">
    <property type="term" value="P:eisosome assembly"/>
    <property type="evidence" value="ECO:0007669"/>
    <property type="project" value="TreeGrafter"/>
</dbReference>
<feature type="compositionally biased region" description="Basic residues" evidence="2">
    <location>
        <begin position="693"/>
        <end position="703"/>
    </location>
</feature>
<dbReference type="InterPro" id="IPR027267">
    <property type="entry name" value="AH/BAR_dom_sf"/>
</dbReference>
<sequence length="1042" mass="111752">MVHRPPDSRLLSNLIAHEKEYAKHLSALFPISHAALASLSAFAAASPSATPFSKSSASLAQTIAAIVDILAGADDALQRYNQALENWRNQLGHLIDLEEDIGAILRDREILVTRLIKVSKSSKAARDSRPPPVGPSGSASFTSLPSINSTAHGSSSTKLLQAQEELRACEAHLAAKELELDAHRISIAREGLGARCRALIDCGWIWGEMGKEGLRALQSLGTSNSDNQAPEPPLASPSHSRTPSITLPQQKPLHSPALPPQGPLSYSSDISSLTPSQSASQQHDALSGETIQEGIPDHPVPNSREEVTIAIPAAHAISELTMPTGVRSPSPLSPPLPQSSTDLHSTGTEAPRSHSTQQKRRPLSRRITEEDEDEDEYKEEQAASVPRSDFPSLKRTHDDSSEEDGPQGPLEVIENNPFGRPKRFTLRQEMAPEAENEQNGKQRERKVSLGFFGSLRGLFKASHKDQTGAESTDPTTSSLVGRGRKDKKGWSTRTDANLKASRSQGSSDSEPDTVLKARLPSGGAKLRKGRSQTRASTLSSGWQTDGPPSASSRGTVRQKKKSVAELKGKDGGYTDGEFDANDSVRFSLPSRSQSEILARRPSAKRQAPPISPQATPASLSRASSISTRNSVIPAPSLSSSAGKAQHRRATTDLSGHIDSGNGEARNADSPQRSASLTYGAAQPRGDPSAATKPKSKRTVKARTIHPLPAKGSTSVSLMSIVEDVSRQNRNSRGTTVTPVPSVPSRSSLDLPSSTKLEVPRAPIPGVPINAMWSSKLSDDRLPARRSTSLDIPYAPGSVFFQSVSGAQGTAARKHETTLNPASTGQGNSSVSASTSEPRRASRPAVSPLRSALRNSSRTPSPSPVQLAEIRKRRADVRADDGDKPRGRTPEREESGQCTPRPAQPGQATQLNGVSIRDSISMTSISSYETGRESPFEEEPAPEVPPASQYDAESSTVSTETPLARRKSVRVSLQPTFSPTPPALEDDDTHGRYPWNSSERKGDQNGFGEPDLWQDSSDEDEEYSRARKLLSRVGKKGKGKKKV</sequence>
<feature type="compositionally biased region" description="Polar residues" evidence="2">
    <location>
        <begin position="905"/>
        <end position="928"/>
    </location>
</feature>
<feature type="coiled-coil region" evidence="1">
    <location>
        <begin position="70"/>
        <end position="97"/>
    </location>
</feature>
<feature type="compositionally biased region" description="Polar residues" evidence="2">
    <location>
        <begin position="491"/>
        <end position="508"/>
    </location>
</feature>
<feature type="compositionally biased region" description="Polar residues" evidence="2">
    <location>
        <begin position="137"/>
        <end position="158"/>
    </location>
</feature>
<keyword evidence="4" id="KW-1185">Reference proteome</keyword>
<dbReference type="EMBL" id="KV448695">
    <property type="protein sequence ID" value="OAX33854.1"/>
    <property type="molecule type" value="Genomic_DNA"/>
</dbReference>
<accession>A0A1B7MMM2</accession>
<feature type="compositionally biased region" description="Polar residues" evidence="2">
    <location>
        <begin position="950"/>
        <end position="960"/>
    </location>
</feature>
<dbReference type="InterPro" id="IPR028245">
    <property type="entry name" value="PIL1/LSP1"/>
</dbReference>
<dbReference type="PANTHER" id="PTHR31962:SF1">
    <property type="entry name" value="SPHINGOLIPID LONG CHAIN BASE-RESPONSIVE PROTEIN PIL1"/>
    <property type="match status" value="1"/>
</dbReference>
<feature type="compositionally biased region" description="Polar residues" evidence="2">
    <location>
        <begin position="612"/>
        <end position="642"/>
    </location>
</feature>
<feature type="region of interest" description="Disordered" evidence="2">
    <location>
        <begin position="220"/>
        <end position="302"/>
    </location>
</feature>
<dbReference type="Proteomes" id="UP000092154">
    <property type="component" value="Unassembled WGS sequence"/>
</dbReference>
<dbReference type="OrthoDB" id="3358861at2759"/>
<feature type="region of interest" description="Disordered" evidence="2">
    <location>
        <begin position="323"/>
        <end position="449"/>
    </location>
</feature>
<reference evidence="3 4" key="1">
    <citation type="submission" date="2016-06" db="EMBL/GenBank/DDBJ databases">
        <title>Comparative genomics of the ectomycorrhizal sister species Rhizopogon vinicolor and Rhizopogon vesiculosus (Basidiomycota: Boletales) reveals a divergence of the mating type B locus.</title>
        <authorList>
            <consortium name="DOE Joint Genome Institute"/>
            <person name="Mujic A.B."/>
            <person name="Kuo A."/>
            <person name="Tritt A."/>
            <person name="Lipzen A."/>
            <person name="Chen C."/>
            <person name="Johnson J."/>
            <person name="Sharma A."/>
            <person name="Barry K."/>
            <person name="Grigoriev I.V."/>
            <person name="Spatafora J.W."/>
        </authorList>
    </citation>
    <scope>NUCLEOTIDE SEQUENCE [LARGE SCALE GENOMIC DNA]</scope>
    <source>
        <strain evidence="3 4">AM-OR11-026</strain>
    </source>
</reference>
<proteinExistence type="predicted"/>
<feature type="region of interest" description="Disordered" evidence="2">
    <location>
        <begin position="461"/>
        <end position="756"/>
    </location>
</feature>
<feature type="region of interest" description="Disordered" evidence="2">
    <location>
        <begin position="123"/>
        <end position="158"/>
    </location>
</feature>
<dbReference type="GO" id="GO:0008289">
    <property type="term" value="F:lipid binding"/>
    <property type="evidence" value="ECO:0007669"/>
    <property type="project" value="TreeGrafter"/>
</dbReference>
<dbReference type="GO" id="GO:0005886">
    <property type="term" value="C:plasma membrane"/>
    <property type="evidence" value="ECO:0007669"/>
    <property type="project" value="TreeGrafter"/>
</dbReference>
<evidence type="ECO:0000256" key="1">
    <source>
        <dbReference type="SAM" id="Coils"/>
    </source>
</evidence>
<gene>
    <name evidence="3" type="ORF">K503DRAFT_725318</name>
</gene>
<feature type="compositionally biased region" description="Polar residues" evidence="2">
    <location>
        <begin position="237"/>
        <end position="249"/>
    </location>
</feature>
<keyword evidence="1" id="KW-0175">Coiled coil</keyword>
<evidence type="ECO:0000313" key="3">
    <source>
        <dbReference type="EMBL" id="OAX33854.1"/>
    </source>
</evidence>
<feature type="compositionally biased region" description="Acidic residues" evidence="2">
    <location>
        <begin position="369"/>
        <end position="378"/>
    </location>
</feature>
<feature type="compositionally biased region" description="Polar residues" evidence="2">
    <location>
        <begin position="817"/>
        <end position="835"/>
    </location>
</feature>
<feature type="compositionally biased region" description="Basic and acidic residues" evidence="2">
    <location>
        <begin position="438"/>
        <end position="447"/>
    </location>
</feature>
<feature type="compositionally biased region" description="Polar residues" evidence="2">
    <location>
        <begin position="264"/>
        <end position="284"/>
    </location>
</feature>
<dbReference type="Gene3D" id="1.20.1270.60">
    <property type="entry name" value="Arfaptin homology (AH) domain/BAR domain"/>
    <property type="match status" value="1"/>
</dbReference>
<dbReference type="GO" id="GO:0006897">
    <property type="term" value="P:endocytosis"/>
    <property type="evidence" value="ECO:0007669"/>
    <property type="project" value="TreeGrafter"/>
</dbReference>
<evidence type="ECO:0000256" key="2">
    <source>
        <dbReference type="SAM" id="MobiDB-lite"/>
    </source>
</evidence>
<dbReference type="STRING" id="1314800.A0A1B7MMM2"/>
<feature type="compositionally biased region" description="Polar residues" evidence="2">
    <location>
        <begin position="341"/>
        <end position="356"/>
    </location>
</feature>
<dbReference type="PANTHER" id="PTHR31962">
    <property type="entry name" value="SPHINGOLIPID LONG CHAIN BASE-RESPONSIVE PROTEIN PIL1"/>
    <property type="match status" value="1"/>
</dbReference>
<dbReference type="GO" id="GO:0036286">
    <property type="term" value="C:eisosome filament"/>
    <property type="evidence" value="ECO:0007669"/>
    <property type="project" value="TreeGrafter"/>
</dbReference>
<organism evidence="3 4">
    <name type="scientific">Rhizopogon vinicolor AM-OR11-026</name>
    <dbReference type="NCBI Taxonomy" id="1314800"/>
    <lineage>
        <taxon>Eukaryota</taxon>
        <taxon>Fungi</taxon>
        <taxon>Dikarya</taxon>
        <taxon>Basidiomycota</taxon>
        <taxon>Agaricomycotina</taxon>
        <taxon>Agaricomycetes</taxon>
        <taxon>Agaricomycetidae</taxon>
        <taxon>Boletales</taxon>
        <taxon>Suillineae</taxon>
        <taxon>Rhizopogonaceae</taxon>
        <taxon>Rhizopogon</taxon>
    </lineage>
</organism>
<feature type="compositionally biased region" description="Basic and acidic residues" evidence="2">
    <location>
        <begin position="562"/>
        <end position="572"/>
    </location>
</feature>